<reference evidence="2" key="1">
    <citation type="journal article" date="2022" name="Mol. Ecol. Resour.">
        <title>The genomes of chicory, endive, great burdock and yacon provide insights into Asteraceae palaeo-polyploidization history and plant inulin production.</title>
        <authorList>
            <person name="Fan W."/>
            <person name="Wang S."/>
            <person name="Wang H."/>
            <person name="Wang A."/>
            <person name="Jiang F."/>
            <person name="Liu H."/>
            <person name="Zhao H."/>
            <person name="Xu D."/>
            <person name="Zhang Y."/>
        </authorList>
    </citation>
    <scope>NUCLEOTIDE SEQUENCE [LARGE SCALE GENOMIC DNA]</scope>
    <source>
        <strain evidence="2">cv. Punajuju</strain>
    </source>
</reference>
<dbReference type="Proteomes" id="UP001055811">
    <property type="component" value="Linkage Group LG04"/>
</dbReference>
<reference evidence="1 2" key="2">
    <citation type="journal article" date="2022" name="Mol. Ecol. Resour.">
        <title>The genomes of chicory, endive, great burdock and yacon provide insights into Asteraceae paleo-polyploidization history and plant inulin production.</title>
        <authorList>
            <person name="Fan W."/>
            <person name="Wang S."/>
            <person name="Wang H."/>
            <person name="Wang A."/>
            <person name="Jiang F."/>
            <person name="Liu H."/>
            <person name="Zhao H."/>
            <person name="Xu D."/>
            <person name="Zhang Y."/>
        </authorList>
    </citation>
    <scope>NUCLEOTIDE SEQUENCE [LARGE SCALE GENOMIC DNA]</scope>
    <source>
        <strain evidence="2">cv. Punajuju</strain>
        <tissue evidence="1">Leaves</tissue>
    </source>
</reference>
<protein>
    <submittedName>
        <fullName evidence="1">Uncharacterized protein</fullName>
    </submittedName>
</protein>
<dbReference type="EMBL" id="CM042012">
    <property type="protein sequence ID" value="KAI3753745.1"/>
    <property type="molecule type" value="Genomic_DNA"/>
</dbReference>
<evidence type="ECO:0000313" key="2">
    <source>
        <dbReference type="Proteomes" id="UP001055811"/>
    </source>
</evidence>
<name>A0ACB9E4X6_CICIN</name>
<organism evidence="1 2">
    <name type="scientific">Cichorium intybus</name>
    <name type="common">Chicory</name>
    <dbReference type="NCBI Taxonomy" id="13427"/>
    <lineage>
        <taxon>Eukaryota</taxon>
        <taxon>Viridiplantae</taxon>
        <taxon>Streptophyta</taxon>
        <taxon>Embryophyta</taxon>
        <taxon>Tracheophyta</taxon>
        <taxon>Spermatophyta</taxon>
        <taxon>Magnoliopsida</taxon>
        <taxon>eudicotyledons</taxon>
        <taxon>Gunneridae</taxon>
        <taxon>Pentapetalae</taxon>
        <taxon>asterids</taxon>
        <taxon>campanulids</taxon>
        <taxon>Asterales</taxon>
        <taxon>Asteraceae</taxon>
        <taxon>Cichorioideae</taxon>
        <taxon>Cichorieae</taxon>
        <taxon>Cichoriinae</taxon>
        <taxon>Cichorium</taxon>
    </lineage>
</organism>
<evidence type="ECO:0000313" key="1">
    <source>
        <dbReference type="EMBL" id="KAI3753745.1"/>
    </source>
</evidence>
<comment type="caution">
    <text evidence="1">The sequence shown here is derived from an EMBL/GenBank/DDBJ whole genome shotgun (WGS) entry which is preliminary data.</text>
</comment>
<sequence length="168" mass="19462">MATNIRVVIIMLAISFPRFTTSKPMILSSQPQWTVLNRLSGSPRRLVGDTIDMREEMMMESESARRILAGRGYISYNAMQKNNVPCNQRGQSYYDCNSRGQANPYSRGCNVITRCGGRIVNRNWFYENFSCRHLRGFVRKYHAASCHTSCVKEHSRPTSHNCRWRRMA</sequence>
<proteinExistence type="predicted"/>
<gene>
    <name evidence="1" type="ORF">L2E82_25807</name>
</gene>
<accession>A0ACB9E4X6</accession>
<keyword evidence="2" id="KW-1185">Reference proteome</keyword>